<evidence type="ECO:0000313" key="3">
    <source>
        <dbReference type="EMBL" id="KAF4700897.1"/>
    </source>
</evidence>
<evidence type="ECO:0000256" key="1">
    <source>
        <dbReference type="SAM" id="MobiDB-lite"/>
    </source>
</evidence>
<dbReference type="Gene3D" id="2.130.10.10">
    <property type="entry name" value="YVTN repeat-like/Quinoprotein amine dehydrogenase"/>
    <property type="match status" value="1"/>
</dbReference>
<dbReference type="GO" id="GO:0005737">
    <property type="term" value="C:cytoplasm"/>
    <property type="evidence" value="ECO:0007669"/>
    <property type="project" value="TreeGrafter"/>
</dbReference>
<name>A0A7J6PY89_PEROL</name>
<sequence length="708" mass="77335">MLSLAKNLFGRPPPPDVKEEDASEDGSPGQEGATAVQTATGCALDLLKGDFFVLDGGEWTSLADGLCSVTFDEALGRMYVSQEDEEVEEVFNAKQMTNVQRYDDPDDGYPCVQWIVVTKSDNMSEWGLKFRNEEAVEEFVRQVEMLGQAESTIVVQIDGLSMTAREGPGEWSPVGHSNSVMVMITQRKDFEAHLVIFDQADDSLLYSGAITAGLGFKYEWPKIMFLGFSPLSSKTPVLAIECPTHAAFASLCGALDKVQAERRFKKKIPGKPKATDNEKAEEFCDVADEEEPAERSEDASEASTTSEAWSSEDEYGSSPVKTYPKKQGTRDGGAAESNKLMGTSKTVGGDRAFVWRTKVLRMDSDGLEQVTRINNILYKGEGVCPTACMMHEGDNKMLLLDHADPADADKVLCMDLNVGKVVQEWNADSMRVNNLIPTSKTAQSTGEQCFMGMNDKAIFVMDPRLDSRNTNRAQTYAYASNVKLSAAATDGGGRFALGNRVGEYRLFDGQTNKDGQIKRCKTLLKGTGDPITKVDVTFDGRYLLGTTAKYLVLIDTQLSGGVTGFDKSMGQNAPELISISLSQEDFVKYGLKDINFTPARFECGASGVEETIVTTTGSLMVLRLDADGLEQVTRINNILYEGDGVCPQACMMHEGDNKMLLLDHLHPADADKVLCMDLNVGKVVQEWNADGMRVNSLIPTSKTAQSDS</sequence>
<dbReference type="PANTHER" id="PTHR31913">
    <property type="entry name" value="VACUOLAR IMPORT AND DEGRADATION PROTEIN 27"/>
    <property type="match status" value="1"/>
</dbReference>
<feature type="region of interest" description="Disordered" evidence="1">
    <location>
        <begin position="1"/>
        <end position="35"/>
    </location>
</feature>
<feature type="compositionally biased region" description="Acidic residues" evidence="1">
    <location>
        <begin position="283"/>
        <end position="292"/>
    </location>
</feature>
<feature type="domain" description="Vacuolar import/degradation Vid27 C-terminal" evidence="2">
    <location>
        <begin position="625"/>
        <end position="706"/>
    </location>
</feature>
<accession>A0A7J6PY89</accession>
<dbReference type="InterPro" id="IPR040458">
    <property type="entry name" value="Vid27"/>
</dbReference>
<reference evidence="3 4" key="1">
    <citation type="submission" date="2020-04" db="EMBL/GenBank/DDBJ databases">
        <title>Perkinsus olseni comparative genomics.</title>
        <authorList>
            <person name="Bogema D.R."/>
        </authorList>
    </citation>
    <scope>NUCLEOTIDE SEQUENCE [LARGE SCALE GENOMIC DNA]</scope>
    <source>
        <strain evidence="3 4">ATCC PRA-207</strain>
    </source>
</reference>
<dbReference type="GO" id="GO:0005634">
    <property type="term" value="C:nucleus"/>
    <property type="evidence" value="ECO:0007669"/>
    <property type="project" value="TreeGrafter"/>
</dbReference>
<organism evidence="3 4">
    <name type="scientific">Perkinsus olseni</name>
    <name type="common">Perkinsus atlanticus</name>
    <dbReference type="NCBI Taxonomy" id="32597"/>
    <lineage>
        <taxon>Eukaryota</taxon>
        <taxon>Sar</taxon>
        <taxon>Alveolata</taxon>
        <taxon>Perkinsozoa</taxon>
        <taxon>Perkinsea</taxon>
        <taxon>Perkinsida</taxon>
        <taxon>Perkinsidae</taxon>
        <taxon>Perkinsus</taxon>
    </lineage>
</organism>
<comment type="caution">
    <text evidence="3">The sequence shown here is derived from an EMBL/GenBank/DDBJ whole genome shotgun (WGS) entry which is preliminary data.</text>
</comment>
<keyword evidence="4" id="KW-1185">Reference proteome</keyword>
<proteinExistence type="predicted"/>
<dbReference type="Pfam" id="PF08553">
    <property type="entry name" value="VID27"/>
    <property type="match status" value="2"/>
</dbReference>
<evidence type="ECO:0000259" key="2">
    <source>
        <dbReference type="Pfam" id="PF08553"/>
    </source>
</evidence>
<dbReference type="PANTHER" id="PTHR31913:SF0">
    <property type="entry name" value="VACUOLAR IMPORT AND DEGRADATION PROTEIN 27"/>
    <property type="match status" value="1"/>
</dbReference>
<dbReference type="InterPro" id="IPR013863">
    <property type="entry name" value="VID27_C"/>
</dbReference>
<dbReference type="SUPFAM" id="SSF50969">
    <property type="entry name" value="YVTN repeat-like/Quinoprotein amine dehydrogenase"/>
    <property type="match status" value="1"/>
</dbReference>
<evidence type="ECO:0000313" key="4">
    <source>
        <dbReference type="Proteomes" id="UP000553632"/>
    </source>
</evidence>
<feature type="domain" description="Vacuolar import/degradation Vid27 C-terminal" evidence="2">
    <location>
        <begin position="349"/>
        <end position="621"/>
    </location>
</feature>
<dbReference type="InterPro" id="IPR011044">
    <property type="entry name" value="Quino_amine_DH_bsu"/>
</dbReference>
<dbReference type="EMBL" id="JABANO010036990">
    <property type="protein sequence ID" value="KAF4700897.1"/>
    <property type="molecule type" value="Genomic_DNA"/>
</dbReference>
<feature type="compositionally biased region" description="Basic and acidic residues" evidence="1">
    <location>
        <begin position="273"/>
        <end position="282"/>
    </location>
</feature>
<dbReference type="AlphaFoldDB" id="A0A7J6PY89"/>
<dbReference type="Proteomes" id="UP000553632">
    <property type="component" value="Unassembled WGS sequence"/>
</dbReference>
<feature type="region of interest" description="Disordered" evidence="1">
    <location>
        <begin position="268"/>
        <end position="343"/>
    </location>
</feature>
<gene>
    <name evidence="3" type="primary">VID27_5</name>
    <name evidence="3" type="ORF">FOZ63_023220</name>
</gene>
<dbReference type="OMA" id="QACMMHE"/>
<protein>
    <submittedName>
        <fullName evidence="3">Vacuolar import and degradation protein 27</fullName>
    </submittedName>
</protein>
<dbReference type="InterPro" id="IPR015943">
    <property type="entry name" value="WD40/YVTN_repeat-like_dom_sf"/>
</dbReference>